<protein>
    <submittedName>
        <fullName evidence="1">Uncharacterized protein</fullName>
    </submittedName>
</protein>
<dbReference type="RefSeq" id="WP_042686677.1">
    <property type="nucleotide sequence ID" value="NZ_DUIH01000001.1"/>
</dbReference>
<accession>A0A832RVR1</accession>
<comment type="caution">
    <text evidence="1">The sequence shown here is derived from an EMBL/GenBank/DDBJ whole genome shotgun (WGS) entry which is preliminary data.</text>
</comment>
<dbReference type="EMBL" id="DUIH01000001">
    <property type="protein sequence ID" value="HIH69012.1"/>
    <property type="molecule type" value="Genomic_DNA"/>
</dbReference>
<evidence type="ECO:0000313" key="1">
    <source>
        <dbReference type="EMBL" id="HIH69012.1"/>
    </source>
</evidence>
<reference evidence="1" key="1">
    <citation type="journal article" date="2020" name="bioRxiv">
        <title>A rank-normalized archaeal taxonomy based on genome phylogeny resolves widespread incomplete and uneven classifications.</title>
        <authorList>
            <person name="Rinke C."/>
            <person name="Chuvochina M."/>
            <person name="Mussig A.J."/>
            <person name="Chaumeil P.-A."/>
            <person name="Waite D.W."/>
            <person name="Whitman W.B."/>
            <person name="Parks D.H."/>
            <person name="Hugenholtz P."/>
        </authorList>
    </citation>
    <scope>NUCLEOTIDE SEQUENCE</scope>
    <source>
        <strain evidence="1">UBA12518</strain>
    </source>
</reference>
<proteinExistence type="predicted"/>
<dbReference type="Proteomes" id="UP000600363">
    <property type="component" value="Unassembled WGS sequence"/>
</dbReference>
<dbReference type="AlphaFoldDB" id="A0A832RVR1"/>
<gene>
    <name evidence="1" type="ORF">HA299_00020</name>
</gene>
<organism evidence="1 2">
    <name type="scientific">Methermicoccus shengliensis</name>
    <dbReference type="NCBI Taxonomy" id="660064"/>
    <lineage>
        <taxon>Archaea</taxon>
        <taxon>Methanobacteriati</taxon>
        <taxon>Methanobacteriota</taxon>
        <taxon>Stenosarchaea group</taxon>
        <taxon>Methanomicrobia</taxon>
        <taxon>Methanosarcinales</taxon>
        <taxon>Methermicoccaceae</taxon>
        <taxon>Methermicoccus</taxon>
    </lineage>
</organism>
<name>A0A832RVR1_9EURY</name>
<sequence length="81" mass="9058">MKSYLLVWFSSDGGNPSEVTRTLVSLGFKPLTGNYDYVYDWGESNVSVDDVLSLADKVKSSLQGMGVLFKIETVDMNYDTY</sequence>
<evidence type="ECO:0000313" key="2">
    <source>
        <dbReference type="Proteomes" id="UP000600363"/>
    </source>
</evidence>